<evidence type="ECO:0000256" key="11">
    <source>
        <dbReference type="PIRSR" id="PIRSR029928-50"/>
    </source>
</evidence>
<evidence type="ECO:0000256" key="2">
    <source>
        <dbReference type="ARBA" id="ARBA00004241"/>
    </source>
</evidence>
<comment type="subunit">
    <text evidence="10">Homodimer.</text>
</comment>
<evidence type="ECO:0000256" key="6">
    <source>
        <dbReference type="ARBA" id="ARBA00022989"/>
    </source>
</evidence>
<feature type="chain" id="PRO_5035537580" description="ComG operon protein 3" evidence="11">
    <location>
        <begin position="8"/>
        <end position="100"/>
    </location>
</feature>
<dbReference type="OrthoDB" id="1798043at2"/>
<dbReference type="GO" id="GO:0009986">
    <property type="term" value="C:cell surface"/>
    <property type="evidence" value="ECO:0007669"/>
    <property type="project" value="UniProtKB-SubCell"/>
</dbReference>
<keyword evidence="4 11" id="KW-0488">Methylation</keyword>
<dbReference type="Pfam" id="PF07963">
    <property type="entry name" value="N_methyl"/>
    <property type="match status" value="1"/>
</dbReference>
<proteinExistence type="inferred from homology"/>
<dbReference type="InterPro" id="IPR016940">
    <property type="entry name" value="ComGC"/>
</dbReference>
<dbReference type="InterPro" id="IPR012902">
    <property type="entry name" value="N_methyl_site"/>
</dbReference>
<evidence type="ECO:0000313" key="13">
    <source>
        <dbReference type="Proteomes" id="UP000243591"/>
    </source>
</evidence>
<dbReference type="InterPro" id="IPR045584">
    <property type="entry name" value="Pilin-like"/>
</dbReference>
<dbReference type="GO" id="GO:0005886">
    <property type="term" value="C:plasma membrane"/>
    <property type="evidence" value="ECO:0007669"/>
    <property type="project" value="UniProtKB-SubCell"/>
</dbReference>
<gene>
    <name evidence="12" type="ORF">CNY62_01780</name>
</gene>
<dbReference type="NCBIfam" id="TIGR02532">
    <property type="entry name" value="IV_pilin_GFxxxE"/>
    <property type="match status" value="1"/>
</dbReference>
<evidence type="ECO:0000256" key="3">
    <source>
        <dbReference type="ARBA" id="ARBA00022475"/>
    </source>
</evidence>
<protein>
    <recommendedName>
        <fullName evidence="10">ComG operon protein 3</fullName>
    </recommendedName>
</protein>
<dbReference type="PANTHER" id="PTHR30093:SF2">
    <property type="entry name" value="TYPE II SECRETION SYSTEM PROTEIN H"/>
    <property type="match status" value="1"/>
</dbReference>
<dbReference type="AlphaFoldDB" id="A0A1D2L744"/>
<dbReference type="NCBIfam" id="NF040999">
    <property type="entry name" value="pilin_ComGC"/>
    <property type="match status" value="1"/>
</dbReference>
<evidence type="ECO:0000256" key="10">
    <source>
        <dbReference type="PIRNR" id="PIRNR029928"/>
    </source>
</evidence>
<evidence type="ECO:0000256" key="1">
    <source>
        <dbReference type="ARBA" id="ARBA00004162"/>
    </source>
</evidence>
<dbReference type="GO" id="GO:0015627">
    <property type="term" value="C:type II protein secretion system complex"/>
    <property type="evidence" value="ECO:0007669"/>
    <property type="project" value="InterPro"/>
</dbReference>
<name>A0A1D2L744_BROTH</name>
<keyword evidence="13" id="KW-1185">Reference proteome</keyword>
<evidence type="ECO:0000256" key="8">
    <source>
        <dbReference type="ARBA" id="ARBA00023287"/>
    </source>
</evidence>
<organism evidence="12 13">
    <name type="scientific">Brochothrix thermosphacta</name>
    <name type="common">Microbacterium thermosphactum</name>
    <dbReference type="NCBI Taxonomy" id="2756"/>
    <lineage>
        <taxon>Bacteria</taxon>
        <taxon>Bacillati</taxon>
        <taxon>Bacillota</taxon>
        <taxon>Bacilli</taxon>
        <taxon>Bacillales</taxon>
        <taxon>Listeriaceae</taxon>
        <taxon>Brochothrix</taxon>
    </lineage>
</organism>
<keyword evidence="7" id="KW-0472">Membrane</keyword>
<keyword evidence="5" id="KW-0812">Transmembrane</keyword>
<dbReference type="Gene3D" id="3.30.700.10">
    <property type="entry name" value="Glycoprotein, Type 4 Pilin"/>
    <property type="match status" value="1"/>
</dbReference>
<dbReference type="GO" id="GO:0030420">
    <property type="term" value="P:establishment of competence for transformation"/>
    <property type="evidence" value="ECO:0007669"/>
    <property type="project" value="UniProtKB-UniRule"/>
</dbReference>
<feature type="modified residue" description="N-methylphenylalanine" evidence="11">
    <location>
        <position position="8"/>
    </location>
</feature>
<comment type="function">
    <text evidence="10">Required for transformation and DNA binding.</text>
</comment>
<keyword evidence="3 10" id="KW-1003">Cell membrane</keyword>
<reference evidence="12 13" key="1">
    <citation type="submission" date="2017-09" db="EMBL/GenBank/DDBJ databases">
        <title>Complete Genome Sequences of Two Strains of the Meat Spoilage Bacterium Brochothrix thermosphacta Isolated from Ground Chicken.</title>
        <authorList>
            <person name="Paoli G.C."/>
            <person name="Wijey C."/>
            <person name="Chen C.-Y."/>
            <person name="Nguyen L."/>
            <person name="Yan X."/>
            <person name="Irwin P.L."/>
        </authorList>
    </citation>
    <scope>NUCLEOTIDE SEQUENCE [LARGE SCALE GENOMIC DNA]</scope>
    <source>
        <strain evidence="12 13">BI</strain>
    </source>
</reference>
<dbReference type="KEGG" id="bths:CNY62_01780"/>
<feature type="propeptide" id="PRO_5035537579" evidence="11">
    <location>
        <begin position="1"/>
        <end position="7"/>
    </location>
</feature>
<evidence type="ECO:0000313" key="12">
    <source>
        <dbReference type="EMBL" id="ATF25216.1"/>
    </source>
</evidence>
<accession>A0A1D2L744</accession>
<dbReference type="GO" id="GO:0015628">
    <property type="term" value="P:protein secretion by the type II secretion system"/>
    <property type="evidence" value="ECO:0007669"/>
    <property type="project" value="InterPro"/>
</dbReference>
<dbReference type="EMBL" id="CP023483">
    <property type="protein sequence ID" value="ATF25216.1"/>
    <property type="molecule type" value="Genomic_DNA"/>
</dbReference>
<evidence type="ECO:0000256" key="5">
    <source>
        <dbReference type="ARBA" id="ARBA00022692"/>
    </source>
</evidence>
<evidence type="ECO:0000256" key="4">
    <source>
        <dbReference type="ARBA" id="ARBA00022481"/>
    </source>
</evidence>
<dbReference type="InterPro" id="IPR000983">
    <property type="entry name" value="Bac_GSPG_pilin"/>
</dbReference>
<dbReference type="SUPFAM" id="SSF54523">
    <property type="entry name" value="Pili subunits"/>
    <property type="match status" value="1"/>
</dbReference>
<keyword evidence="8 10" id="KW-0178">Competence</keyword>
<dbReference type="PIRSF" id="PIRSF029928">
    <property type="entry name" value="Late_competence_ComGC"/>
    <property type="match status" value="1"/>
</dbReference>
<dbReference type="STRING" id="2756.BFR44_01795"/>
<dbReference type="RefSeq" id="WP_069126258.1">
    <property type="nucleotide sequence ID" value="NZ_CP023483.1"/>
</dbReference>
<comment type="subcellular location">
    <subcellularLocation>
        <location evidence="1">Cell membrane</location>
        <topology evidence="1">Single-pass membrane protein</topology>
    </subcellularLocation>
    <subcellularLocation>
        <location evidence="2">Cell surface</location>
    </subcellularLocation>
</comment>
<dbReference type="PRINTS" id="PR00813">
    <property type="entry name" value="BCTERIALGSPG"/>
</dbReference>
<comment type="similarity">
    <text evidence="9 10">Belongs to the ComGC family.</text>
</comment>
<sequence length="100" mass="11264">MRRKKNGFTLIEMLIMLIIISALLLLILPNVMQHTESAQGKGCEAQRQMIENQVMAYQMDDGNVPTMEQLIARGYLKVGQNQCADQREIIISTNGNVSIK</sequence>
<evidence type="ECO:0000256" key="9">
    <source>
        <dbReference type="ARBA" id="ARBA00043982"/>
    </source>
</evidence>
<keyword evidence="6" id="KW-1133">Transmembrane helix</keyword>
<dbReference type="Proteomes" id="UP000243591">
    <property type="component" value="Chromosome"/>
</dbReference>
<evidence type="ECO:0000256" key="7">
    <source>
        <dbReference type="ARBA" id="ARBA00023136"/>
    </source>
</evidence>
<dbReference type="PANTHER" id="PTHR30093">
    <property type="entry name" value="GENERAL SECRETION PATHWAY PROTEIN G"/>
    <property type="match status" value="1"/>
</dbReference>
<keyword evidence="10" id="KW-0813">Transport</keyword>